<dbReference type="GO" id="GO:0071007">
    <property type="term" value="C:U2-type catalytic step 2 spliceosome"/>
    <property type="evidence" value="ECO:0007669"/>
    <property type="project" value="TreeGrafter"/>
</dbReference>
<evidence type="ECO:0000256" key="6">
    <source>
        <dbReference type="ARBA" id="ARBA00022737"/>
    </source>
</evidence>
<proteinExistence type="inferred from homology"/>
<dbReference type="OrthoDB" id="541719at2759"/>
<dbReference type="EMBL" id="JANKHO010000260">
    <property type="protein sequence ID" value="KAJ3512392.1"/>
    <property type="molecule type" value="Genomic_DNA"/>
</dbReference>
<dbReference type="GO" id="GO:0000245">
    <property type="term" value="P:spliceosomal complex assembly"/>
    <property type="evidence" value="ECO:0007669"/>
    <property type="project" value="TreeGrafter"/>
</dbReference>
<evidence type="ECO:0000313" key="13">
    <source>
        <dbReference type="Proteomes" id="UP001148786"/>
    </source>
</evidence>
<keyword evidence="7" id="KW-0508">mRNA splicing</keyword>
<keyword evidence="6" id="KW-0677">Repeat</keyword>
<evidence type="ECO:0000256" key="5">
    <source>
        <dbReference type="ARBA" id="ARBA00022728"/>
    </source>
</evidence>
<evidence type="ECO:0008006" key="14">
    <source>
        <dbReference type="Google" id="ProtNLM"/>
    </source>
</evidence>
<organism evidence="12 13">
    <name type="scientific">Agrocybe chaxingu</name>
    <dbReference type="NCBI Taxonomy" id="84603"/>
    <lineage>
        <taxon>Eukaryota</taxon>
        <taxon>Fungi</taxon>
        <taxon>Dikarya</taxon>
        <taxon>Basidiomycota</taxon>
        <taxon>Agaricomycotina</taxon>
        <taxon>Agaricomycetes</taxon>
        <taxon>Agaricomycetidae</taxon>
        <taxon>Agaricales</taxon>
        <taxon>Agaricineae</taxon>
        <taxon>Strophariaceae</taxon>
        <taxon>Agrocybe</taxon>
    </lineage>
</organism>
<dbReference type="PANTHER" id="PTHR11246">
    <property type="entry name" value="PRE-MRNA SPLICING FACTOR"/>
    <property type="match status" value="1"/>
</dbReference>
<comment type="subunit">
    <text evidence="3">Associated with the spliceosome.</text>
</comment>
<gene>
    <name evidence="12" type="ORF">NLJ89_g3549</name>
</gene>
<feature type="domain" description="Pre-mRNA-splicing factor Syf1/CRNKL1-like C-terminal HAT-repeats" evidence="10">
    <location>
        <begin position="214"/>
        <end position="284"/>
    </location>
</feature>
<keyword evidence="4" id="KW-0507">mRNA processing</keyword>
<evidence type="ECO:0000256" key="9">
    <source>
        <dbReference type="ARBA" id="ARBA00037040"/>
    </source>
</evidence>
<dbReference type="SMART" id="SM00386">
    <property type="entry name" value="HAT"/>
    <property type="match status" value="11"/>
</dbReference>
<accession>A0A9W8MY98</accession>
<feature type="domain" description="Pre-mRNA-splicing factor Syf1-like N-terminal HAT-repeats" evidence="11">
    <location>
        <begin position="60"/>
        <end position="194"/>
    </location>
</feature>
<dbReference type="InterPro" id="IPR045075">
    <property type="entry name" value="Syf1-like"/>
</dbReference>
<keyword evidence="13" id="KW-1185">Reference proteome</keyword>
<comment type="subcellular location">
    <subcellularLocation>
        <location evidence="1">Nucleus</location>
    </subcellularLocation>
</comment>
<dbReference type="GO" id="GO:0000974">
    <property type="term" value="C:Prp19 complex"/>
    <property type="evidence" value="ECO:0007669"/>
    <property type="project" value="TreeGrafter"/>
</dbReference>
<dbReference type="AlphaFoldDB" id="A0A9W8MY98"/>
<dbReference type="InterPro" id="IPR011990">
    <property type="entry name" value="TPR-like_helical_dom_sf"/>
</dbReference>
<dbReference type="InterPro" id="IPR003107">
    <property type="entry name" value="HAT"/>
</dbReference>
<dbReference type="Gene3D" id="1.25.40.10">
    <property type="entry name" value="Tetratricopeptide repeat domain"/>
    <property type="match status" value="3"/>
</dbReference>
<evidence type="ECO:0000256" key="2">
    <source>
        <dbReference type="ARBA" id="ARBA00008644"/>
    </source>
</evidence>
<dbReference type="GO" id="GO:0071011">
    <property type="term" value="C:precatalytic spliceosome"/>
    <property type="evidence" value="ECO:0007669"/>
    <property type="project" value="TreeGrafter"/>
</dbReference>
<evidence type="ECO:0000313" key="12">
    <source>
        <dbReference type="EMBL" id="KAJ3512392.1"/>
    </source>
</evidence>
<evidence type="ECO:0000256" key="8">
    <source>
        <dbReference type="ARBA" id="ARBA00023242"/>
    </source>
</evidence>
<feature type="domain" description="Pre-mRNA-splicing factor Syf1/CRNKL1-like C-terminal HAT-repeats" evidence="10">
    <location>
        <begin position="425"/>
        <end position="557"/>
    </location>
</feature>
<name>A0A9W8MY98_9AGAR</name>
<protein>
    <recommendedName>
        <fullName evidence="14">Pre-mRNA-splicing factor CLF1</fullName>
    </recommendedName>
</protein>
<evidence type="ECO:0000259" key="10">
    <source>
        <dbReference type="Pfam" id="PF23231"/>
    </source>
</evidence>
<dbReference type="SUPFAM" id="SSF48452">
    <property type="entry name" value="TPR-like"/>
    <property type="match status" value="1"/>
</dbReference>
<evidence type="ECO:0000256" key="3">
    <source>
        <dbReference type="ARBA" id="ARBA00011524"/>
    </source>
</evidence>
<dbReference type="InterPro" id="IPR055430">
    <property type="entry name" value="HAT_Syf1_CNRKL1_C"/>
</dbReference>
<keyword evidence="5" id="KW-0747">Spliceosome</keyword>
<dbReference type="GO" id="GO:0071014">
    <property type="term" value="C:post-mRNA release spliceosomal complex"/>
    <property type="evidence" value="ECO:0007669"/>
    <property type="project" value="TreeGrafter"/>
</dbReference>
<comment type="function">
    <text evidence="9">Involved in pre-mRNA splicing and cell cycle progression. Required for the spliceosome assembly and initiation of the DNA replication.</text>
</comment>
<keyword evidence="8" id="KW-0539">Nucleus</keyword>
<comment type="similarity">
    <text evidence="2">Belongs to the crooked-neck family.</text>
</comment>
<dbReference type="Pfam" id="PF23231">
    <property type="entry name" value="HAT_Syf1_CNRKL1_C"/>
    <property type="match status" value="2"/>
</dbReference>
<dbReference type="InterPro" id="IPR055433">
    <property type="entry name" value="HAT_Syf1-like_N"/>
</dbReference>
<evidence type="ECO:0000256" key="1">
    <source>
        <dbReference type="ARBA" id="ARBA00004123"/>
    </source>
</evidence>
<reference evidence="12" key="1">
    <citation type="submission" date="2022-07" db="EMBL/GenBank/DDBJ databases">
        <title>Genome Sequence of Agrocybe chaxingu.</title>
        <authorList>
            <person name="Buettner E."/>
        </authorList>
    </citation>
    <scope>NUCLEOTIDE SEQUENCE</scope>
    <source>
        <strain evidence="12">MP-N11</strain>
    </source>
</reference>
<comment type="caution">
    <text evidence="12">The sequence shown here is derived from an EMBL/GenBank/DDBJ whole genome shotgun (WGS) entry which is preliminary data.</text>
</comment>
<dbReference type="Proteomes" id="UP001148786">
    <property type="component" value="Unassembled WGS sequence"/>
</dbReference>
<dbReference type="Pfam" id="PF23233">
    <property type="entry name" value="HAT_Syf1_CNRKL1_N"/>
    <property type="match status" value="1"/>
</dbReference>
<sequence>MDDRPTPRIKNRAAANIQITAEQLLREAHDSQPQTTFRAPDQRLQDLEELAEYRARQRRDFEQRVIRNKVHIKEWMNYANWEASQNELPRARSIFERALGVNSNSVPLWLAYVDMELKARNVNHALNLLSRGVTLLPRASQLWYKHVYLSELLQDVPSTRRVFERWMQWEPEDGAWIWVKWAKFEEERGRVDRAREVLQAASERFGEDEEGMEKTQAVFVAFAKMETKLKEYERARTIYKFALSRVPQSKSSKLLWAYTKFEKQYSTQQTIDNTAAVRRRVQYEADLSKASHDYDLWLECIRVEEDSWRQLKSEGATQEALDATASYVVGLYERAVAQVPFTIEKVHWRRYIFLWFNYALFEEIEKKDNAKARKIYQTAIQVIPHKHFTFAKLWLMFAKFELRQLDVNAARKIMGTAIGMCPKGALFKGYIDLEIKLREFDRVRKLYEKYIEFDPTNSLTWIQYATLEAQLGDFARTRAIFDLALSQPSLSVPELTWKAFIDFEMQQGDRQAARALYERLVALKGHVQAWISYAMFEVEPMPVQHEDWEEEEQETKEREMMPGDSGLARAVFERAYQDLRRRGFKDERAVLLEAWNTFEEKYGNPEGVVKVDGMKPVTVDRSLIFPDDDGDTNQASLKFLQAARAWKQAQQVTGE</sequence>
<dbReference type="PANTHER" id="PTHR11246:SF3">
    <property type="entry name" value="CROOKED NECK-LIKE PROTEIN 1"/>
    <property type="match status" value="1"/>
</dbReference>
<evidence type="ECO:0000259" key="11">
    <source>
        <dbReference type="Pfam" id="PF23233"/>
    </source>
</evidence>
<evidence type="ECO:0000256" key="4">
    <source>
        <dbReference type="ARBA" id="ARBA00022664"/>
    </source>
</evidence>
<evidence type="ECO:0000256" key="7">
    <source>
        <dbReference type="ARBA" id="ARBA00023187"/>
    </source>
</evidence>